<sequence>MKVKIIEWLVFLSFVIYTEGAEDEGRCRLVDDHSFKNLHESVCYLSCLSDALNKLYTNGERKLLVNEEVYANASRILDDMEGRAGESVKYLSVISDAMGGKHDKLEKLISYGNTMGDLVAKVGGLFADVNESVRVVRELLPTALMEANRYYTASAEITRTVWDDVKAVEGSDEEAAKCKGENIGVTEFPTTCGNHTCPLRDNVSDDTLQKYKDGCLEINVLKTPGYVSECLNRPRNKLYMDGAVNNLSDTIKWRGESRDGAIFFQLTVQVQNVFGPLIGPFSAGQPPPVLLEVMSNITSLHSHFNKVHNNFTSLLFDIDVAGNVTTANSSI</sequence>
<dbReference type="AlphaFoldDB" id="Q580E8"/>
<reference evidence="3 4" key="3">
    <citation type="journal article" date="2005" name="Science">
        <title>The genome of the African trypanosome Trypanosoma brucei.</title>
        <authorList>
            <person name="Berriman M."/>
            <person name="Ghedin E."/>
            <person name="Hertz-Fowler C."/>
            <person name="Blandin G."/>
            <person name="Renauld H."/>
            <person name="Bartholomeu D.C."/>
            <person name="Lennard N.J."/>
            <person name="Caler E."/>
            <person name="Hamlin N.E."/>
            <person name="Haas B."/>
            <person name="Bohme U."/>
            <person name="Hannick L."/>
            <person name="Aslett M.A."/>
            <person name="Shallom J."/>
            <person name="Marcello L."/>
            <person name="Hou L."/>
            <person name="Wickstead B."/>
            <person name="Alsmark U.C."/>
            <person name="Arrowsmith C."/>
            <person name="Atkin R.J."/>
            <person name="Barron A.J."/>
            <person name="Bringaud F."/>
            <person name="Brooks K."/>
            <person name="Carrington M."/>
            <person name="Cherevach I."/>
            <person name="Chillingworth T.J."/>
            <person name="Churcher C."/>
            <person name="Clark L.N."/>
            <person name="Corton C.H."/>
            <person name="Cronin A."/>
            <person name="Davies R.M."/>
            <person name="Doggett J."/>
            <person name="Djikeng A."/>
            <person name="Feldblyum T."/>
            <person name="Field M.C."/>
            <person name="Fraser A."/>
            <person name="Goodhead I."/>
            <person name="Hance Z."/>
            <person name="Harper D."/>
            <person name="Harris B.R."/>
            <person name="Hauser H."/>
            <person name="Hostetler J."/>
            <person name="Ivens A."/>
            <person name="Jagels K."/>
            <person name="Johnson D."/>
            <person name="Johnson J."/>
            <person name="Jones K."/>
            <person name="Kerhornou A.X."/>
            <person name="Koo H."/>
            <person name="Larke N."/>
            <person name="Landfear S."/>
            <person name="Larkin C."/>
            <person name="Leech V."/>
            <person name="Line A."/>
            <person name="Lord A."/>
            <person name="Macleod A."/>
            <person name="Mooney P.J."/>
            <person name="Moule S."/>
            <person name="Martin D.M."/>
            <person name="Morgan G.W."/>
            <person name="Mungall K."/>
            <person name="Norbertczak H."/>
            <person name="Ormond D."/>
            <person name="Pai G."/>
            <person name="Peacock C.S."/>
            <person name="Peterson J."/>
            <person name="Quail M.A."/>
            <person name="Rabbinowitsch E."/>
            <person name="Rajandream M.A."/>
            <person name="Reitter C."/>
            <person name="Salzberg S.L."/>
            <person name="Sanders M."/>
            <person name="Schobel S."/>
            <person name="Sharp S."/>
            <person name="Simmonds M."/>
            <person name="Simpson A.J."/>
            <person name="Tallon L."/>
            <person name="Turner C.M."/>
            <person name="Tait A."/>
            <person name="Tivey A.R."/>
            <person name="Van Aken S."/>
            <person name="Walker D."/>
            <person name="Wanless D."/>
            <person name="Wang S."/>
            <person name="White B."/>
            <person name="White O."/>
            <person name="Whitehead S."/>
            <person name="Woodward J."/>
            <person name="Wortman J."/>
            <person name="Adams M.D."/>
            <person name="Embley T.M."/>
            <person name="Gull K."/>
            <person name="Ullu E."/>
            <person name="Barry J.D."/>
            <person name="Fairlamb A.H."/>
            <person name="Opperdoes F."/>
            <person name="Barrell B.G."/>
            <person name="Donelson J.E."/>
            <person name="Hall N."/>
            <person name="Fraser C.M."/>
            <person name="Melville S.E."/>
            <person name="El-Sayed N.M."/>
        </authorList>
    </citation>
    <scope>NUCLEOTIDE SEQUENCE [LARGE SCALE GENOMIC DNA]</scope>
    <source>
        <strain evidence="3 4">927/4 GUTat10.1</strain>
    </source>
</reference>
<dbReference type="VEuPathDB" id="TriTrypDB:Tb927.4.1200"/>
<keyword evidence="4" id="KW-1185">Reference proteome</keyword>
<keyword evidence="1" id="KW-0732">Signal</keyword>
<dbReference type="InParanoid" id="Q580E8"/>
<dbReference type="Pfam" id="PF03238">
    <property type="entry name" value="ESAG1"/>
    <property type="match status" value="1"/>
</dbReference>
<gene>
    <name evidence="3" type="primary">Tb04.5E12.120</name>
    <name evidence="2" type="ORF">Tb927.4.1200</name>
</gene>
<dbReference type="InterPro" id="IPR004922">
    <property type="entry name" value="ESAG"/>
</dbReference>
<reference evidence="3" key="5">
    <citation type="submission" date="2005-04" db="EMBL/GenBank/DDBJ databases">
        <title>Sequencing, closure, and annotation of Trypanosoma brucei chromosomes 2 through 8.</title>
        <authorList>
            <person name="Ghedin E."/>
            <person name="Blandin G."/>
            <person name="Bartholomeu D."/>
            <person name="Caler E."/>
            <person name="Haas B."/>
            <person name="Hannick L."/>
            <person name="Shallom J."/>
            <person name="Hou L."/>
            <person name="Djikeng A."/>
            <person name="Feldblyum T."/>
            <person name="Hostetler J."/>
            <person name="Johnson J."/>
            <person name="Jones K."/>
            <person name="Koo H.L."/>
            <person name="Larkin C."/>
            <person name="Pai G."/>
            <person name="Peterson J."/>
            <person name="Khalak H.G."/>
            <person name="Salzberg S."/>
            <person name="Simpson A.J."/>
            <person name="Tallon L."/>
            <person name="Van Aken S."/>
            <person name="Wanless D."/>
            <person name="White O."/>
            <person name="Wortman J."/>
            <person name="Fraser C.M."/>
            <person name="El-Sayed N.M.A."/>
        </authorList>
    </citation>
    <scope>NUCLEOTIDE SEQUENCE</scope>
    <source>
        <strain evidence="3">927/4 GUTat10.1</strain>
    </source>
</reference>
<protein>
    <submittedName>
        <fullName evidence="2">Expression site-associated gene (ESAG) protein, putative</fullName>
    </submittedName>
</protein>
<evidence type="ECO:0000313" key="3">
    <source>
        <dbReference type="EMBL" id="AAZ10711.1"/>
    </source>
</evidence>
<dbReference type="PaxDb" id="5691-AAZ10711"/>
<dbReference type="RefSeq" id="XP_844270.1">
    <property type="nucleotide sequence ID" value="XM_839177.1"/>
</dbReference>
<evidence type="ECO:0000313" key="2">
    <source>
        <dbReference type="EMBL" id="AAX80903.1"/>
    </source>
</evidence>
<evidence type="ECO:0000256" key="1">
    <source>
        <dbReference type="SAM" id="SignalP"/>
    </source>
</evidence>
<organism evidence="2 4">
    <name type="scientific">Trypanosoma brucei brucei (strain 927/4 GUTat10.1)</name>
    <dbReference type="NCBI Taxonomy" id="185431"/>
    <lineage>
        <taxon>Eukaryota</taxon>
        <taxon>Discoba</taxon>
        <taxon>Euglenozoa</taxon>
        <taxon>Kinetoplastea</taxon>
        <taxon>Metakinetoplastina</taxon>
        <taxon>Trypanosomatida</taxon>
        <taxon>Trypanosomatidae</taxon>
        <taxon>Trypanosoma</taxon>
    </lineage>
</organism>
<name>Q580E8_TRYB2</name>
<dbReference type="EMBL" id="CP000067">
    <property type="protein sequence ID" value="AAZ10711.1"/>
    <property type="molecule type" value="Genomic_DNA"/>
</dbReference>
<reference evidence="2" key="4">
    <citation type="submission" date="2005-04" db="EMBL/GenBank/DDBJ databases">
        <title>.</title>
        <authorList>
            <person name="Ghedin E."/>
            <person name="Blandin G."/>
            <person name="Bartholomeu D."/>
            <person name="Caler E."/>
            <person name="Haas B."/>
            <person name="Hannick L."/>
            <person name="Shallom J."/>
            <person name="Hou L."/>
            <person name="Djikeng A."/>
            <person name="Feldblyum T."/>
            <person name="Hostetler J."/>
            <person name="Johnson J."/>
            <person name="Jones K."/>
            <person name="Koo H.L."/>
            <person name="Larkin C."/>
            <person name="Pai G."/>
            <person name="Peterson J."/>
            <person name="Khalak H.G."/>
            <person name="Salzberg S."/>
            <person name="Simpson A.J."/>
            <person name="Tallon L."/>
            <person name="Van Aken S."/>
            <person name="Wanless D."/>
            <person name="White O."/>
            <person name="Wortman J."/>
            <person name="Fraser C.M."/>
            <person name="El-Sayed N.M.A."/>
        </authorList>
    </citation>
    <scope>NUCLEOTIDE SEQUENCE</scope>
    <source>
        <strain evidence="2">GUTat10.1</strain>
    </source>
</reference>
<accession>D6XF56</accession>
<dbReference type="GeneID" id="3656645"/>
<feature type="chain" id="PRO_5010139686" evidence="1">
    <location>
        <begin position="21"/>
        <end position="331"/>
    </location>
</feature>
<dbReference type="KEGG" id="tbr:Tb927.4.1200"/>
<reference evidence="2" key="1">
    <citation type="submission" date="2002-04" db="EMBL/GenBank/DDBJ databases">
        <authorList>
            <person name="El-Sayed N.M."/>
            <person name="Khalak H."/>
            <person name="Adams M.D."/>
        </authorList>
    </citation>
    <scope>NUCLEOTIDE SEQUENCE</scope>
    <source>
        <strain evidence="2">GUTat10.1</strain>
    </source>
</reference>
<proteinExistence type="predicted"/>
<reference evidence="3" key="2">
    <citation type="journal article" date="2005" name="Science">
        <title>Comparative genomics of trypanosomatid parasitic protozoa.</title>
        <authorList>
            <person name="El-Sayed N.M."/>
            <person name="Myler P.J."/>
            <person name="Blandin G."/>
            <person name="Berriman M."/>
            <person name="Crabtree J."/>
            <person name="Aggarwal G."/>
            <person name="Caler E."/>
            <person name="Renauld H."/>
            <person name="Worthey E.A."/>
            <person name="Hertz-Fowler C."/>
            <person name="Ghedin E."/>
            <person name="Peacock C."/>
            <person name="Bartholomeu D.C."/>
            <person name="Haas B.J."/>
            <person name="Tran A.N."/>
            <person name="Wortman J.R."/>
            <person name="Alsmark U.C."/>
            <person name="Angiuoli S."/>
            <person name="Anupama A."/>
            <person name="Badger J."/>
            <person name="Bringaud F."/>
            <person name="Cadag E."/>
            <person name="Carlton J.M."/>
            <person name="Cerqueira G.C."/>
            <person name="Creasy T."/>
            <person name="Delcher A.L."/>
            <person name="Djikeng A."/>
            <person name="Embley T.M."/>
            <person name="Hauser C."/>
            <person name="Ivens A.C."/>
            <person name="Kummerfeld S.K."/>
            <person name="Pereira-Leal J.B."/>
            <person name="Nilsson D."/>
            <person name="Peterson J."/>
            <person name="Salzberg S.L."/>
            <person name="Shallom J."/>
            <person name="Silva J.C."/>
            <person name="Sundaram J."/>
            <person name="Westenberger S."/>
            <person name="White O."/>
            <person name="Melville S.E."/>
            <person name="Donelson J.E."/>
            <person name="Andersson B."/>
            <person name="Stuart K.D."/>
            <person name="Hall N."/>
        </authorList>
    </citation>
    <scope>NUCLEOTIDE SEQUENCE</scope>
    <source>
        <strain evidence="3">927/4 GUTat10.1</strain>
    </source>
</reference>
<feature type="signal peptide" evidence="1">
    <location>
        <begin position="1"/>
        <end position="20"/>
    </location>
</feature>
<dbReference type="Proteomes" id="UP000008524">
    <property type="component" value="Chromosome 4"/>
</dbReference>
<evidence type="ECO:0000313" key="4">
    <source>
        <dbReference type="Proteomes" id="UP000008524"/>
    </source>
</evidence>
<dbReference type="EMBL" id="AC103580">
    <property type="protein sequence ID" value="AAX80903.1"/>
    <property type="molecule type" value="Genomic_DNA"/>
</dbReference>
<dbReference type="GO" id="GO:0005739">
    <property type="term" value="C:mitochondrion"/>
    <property type="evidence" value="ECO:0006056"/>
    <property type="project" value="Others"/>
</dbReference>
<accession>Q580E8</accession>